<evidence type="ECO:0000256" key="2">
    <source>
        <dbReference type="ARBA" id="ARBA00016013"/>
    </source>
</evidence>
<protein>
    <recommendedName>
        <fullName evidence="2 5">Basal-body rod modification protein FlgD</fullName>
    </recommendedName>
</protein>
<dbReference type="GO" id="GO:0044781">
    <property type="term" value="P:bacterial-type flagellum organization"/>
    <property type="evidence" value="ECO:0007669"/>
    <property type="project" value="UniProtKB-UniRule"/>
</dbReference>
<dbReference type="Pfam" id="PF13860">
    <property type="entry name" value="FlgD_ig"/>
    <property type="match status" value="1"/>
</dbReference>
<accession>A0A2C7A8P1</accession>
<keyword evidence="9" id="KW-1185">Reference proteome</keyword>
<dbReference type="EMBL" id="PDNU01000037">
    <property type="protein sequence ID" value="PHK93725.1"/>
    <property type="molecule type" value="Genomic_DNA"/>
</dbReference>
<keyword evidence="3 5" id="KW-1005">Bacterial flagellum biogenesis</keyword>
<dbReference type="Gene3D" id="2.30.30.910">
    <property type="match status" value="1"/>
</dbReference>
<reference evidence="8 9" key="1">
    <citation type="submission" date="2017-10" db="EMBL/GenBank/DDBJ databases">
        <authorList>
            <person name="Banno H."/>
            <person name="Chua N.-H."/>
        </authorList>
    </citation>
    <scope>NUCLEOTIDE SEQUENCE [LARGE SCALE GENOMIC DNA]</scope>
    <source>
        <strain evidence="8 9">YW11</strain>
    </source>
</reference>
<dbReference type="RefSeq" id="WP_099096771.1">
    <property type="nucleotide sequence ID" value="NZ_PDNU01000037.1"/>
</dbReference>
<feature type="region of interest" description="Disordered" evidence="6">
    <location>
        <begin position="1"/>
        <end position="28"/>
    </location>
</feature>
<organism evidence="8 9">
    <name type="scientific">Teichococcus rhizosphaerae</name>
    <dbReference type="NCBI Taxonomy" id="1335062"/>
    <lineage>
        <taxon>Bacteria</taxon>
        <taxon>Pseudomonadati</taxon>
        <taxon>Pseudomonadota</taxon>
        <taxon>Alphaproteobacteria</taxon>
        <taxon>Acetobacterales</taxon>
        <taxon>Roseomonadaceae</taxon>
        <taxon>Roseomonas</taxon>
    </lineage>
</organism>
<sequence length="229" mass="23277">MASVSNVTATASAGAASGTPAPTARLSSSSTDFDRFLTLLTAQMKFQNPLEPTDPTQFVAQLAQFSQVEQQTKTNSLLQGIATSLAGGESLAENAALLGRTVQTEMTRLVLPGAGASVPVTVEIPATNLANTRLEILNGAGEVVRRISAGAGSTALTFDGRDGNGVALAAGGYAVRVVGENAEGVRQVAGTVTSKGKITEVRRDSQGQTNLVLDHGGVVSAADIARLGV</sequence>
<evidence type="ECO:0000313" key="8">
    <source>
        <dbReference type="EMBL" id="PHK93725.1"/>
    </source>
</evidence>
<gene>
    <name evidence="8" type="ORF">CR162_17205</name>
</gene>
<dbReference type="Gene3D" id="2.60.40.4070">
    <property type="match status" value="1"/>
</dbReference>
<evidence type="ECO:0000256" key="5">
    <source>
        <dbReference type="RuleBase" id="RU362076"/>
    </source>
</evidence>
<comment type="similarity">
    <text evidence="1 5">Belongs to the FlgD family.</text>
</comment>
<evidence type="ECO:0000259" key="7">
    <source>
        <dbReference type="Pfam" id="PF13860"/>
    </source>
</evidence>
<dbReference type="InterPro" id="IPR005648">
    <property type="entry name" value="FlgD"/>
</dbReference>
<dbReference type="OrthoDB" id="9785233at2"/>
<evidence type="ECO:0000313" key="9">
    <source>
        <dbReference type="Proteomes" id="UP000223527"/>
    </source>
</evidence>
<dbReference type="AlphaFoldDB" id="A0A2C7A8P1"/>
<proteinExistence type="inferred from homology"/>
<name>A0A2C7A8P1_9PROT</name>
<keyword evidence="8" id="KW-0282">Flagellum</keyword>
<evidence type="ECO:0000256" key="4">
    <source>
        <dbReference type="ARBA" id="ARBA00024746"/>
    </source>
</evidence>
<comment type="caution">
    <text evidence="8">The sequence shown here is derived from an EMBL/GenBank/DDBJ whole genome shotgun (WGS) entry which is preliminary data.</text>
</comment>
<evidence type="ECO:0000256" key="6">
    <source>
        <dbReference type="SAM" id="MobiDB-lite"/>
    </source>
</evidence>
<dbReference type="Pfam" id="PF03963">
    <property type="entry name" value="FlgD"/>
    <property type="match status" value="1"/>
</dbReference>
<dbReference type="InterPro" id="IPR025965">
    <property type="entry name" value="FlgD/Vpr_Ig-like"/>
</dbReference>
<evidence type="ECO:0000256" key="3">
    <source>
        <dbReference type="ARBA" id="ARBA00022795"/>
    </source>
</evidence>
<keyword evidence="8" id="KW-0966">Cell projection</keyword>
<evidence type="ECO:0000256" key="1">
    <source>
        <dbReference type="ARBA" id="ARBA00010577"/>
    </source>
</evidence>
<comment type="function">
    <text evidence="4 5">Required for flagellar hook formation. May act as a scaffolding protein.</text>
</comment>
<dbReference type="Proteomes" id="UP000223527">
    <property type="component" value="Unassembled WGS sequence"/>
</dbReference>
<keyword evidence="8" id="KW-0969">Cilium</keyword>
<feature type="compositionally biased region" description="Low complexity" evidence="6">
    <location>
        <begin position="1"/>
        <end position="24"/>
    </location>
</feature>
<feature type="domain" description="FlgD/Vpr Ig-like" evidence="7">
    <location>
        <begin position="117"/>
        <end position="182"/>
    </location>
</feature>